<evidence type="ECO:0000313" key="1">
    <source>
        <dbReference type="EMBL" id="GKV50065.1"/>
    </source>
</evidence>
<protein>
    <submittedName>
        <fullName evidence="1">Uncharacterized protein</fullName>
    </submittedName>
</protein>
<reference evidence="1 2" key="1">
    <citation type="journal article" date="2021" name="Commun. Biol.">
        <title>The genome of Shorea leprosula (Dipterocarpaceae) highlights the ecological relevance of drought in aseasonal tropical rainforests.</title>
        <authorList>
            <person name="Ng K.K.S."/>
            <person name="Kobayashi M.J."/>
            <person name="Fawcett J.A."/>
            <person name="Hatakeyama M."/>
            <person name="Paape T."/>
            <person name="Ng C.H."/>
            <person name="Ang C.C."/>
            <person name="Tnah L.H."/>
            <person name="Lee C.T."/>
            <person name="Nishiyama T."/>
            <person name="Sese J."/>
            <person name="O'Brien M.J."/>
            <person name="Copetti D."/>
            <person name="Mohd Noor M.I."/>
            <person name="Ong R.C."/>
            <person name="Putra M."/>
            <person name="Sireger I.Z."/>
            <person name="Indrioko S."/>
            <person name="Kosugi Y."/>
            <person name="Izuno A."/>
            <person name="Isagi Y."/>
            <person name="Lee S.L."/>
            <person name="Shimizu K.K."/>
        </authorList>
    </citation>
    <scope>NUCLEOTIDE SEQUENCE [LARGE SCALE GENOMIC DNA]</scope>
    <source>
        <strain evidence="1">214</strain>
    </source>
</reference>
<comment type="caution">
    <text evidence="1">The sequence shown here is derived from an EMBL/GenBank/DDBJ whole genome shotgun (WGS) entry which is preliminary data.</text>
</comment>
<evidence type="ECO:0000313" key="2">
    <source>
        <dbReference type="Proteomes" id="UP001054252"/>
    </source>
</evidence>
<dbReference type="AlphaFoldDB" id="A0AAV5MJI6"/>
<name>A0AAV5MJI6_9ROSI</name>
<keyword evidence="2" id="KW-1185">Reference proteome</keyword>
<accession>A0AAV5MJI6</accession>
<sequence length="67" mass="7560">MCERNIELLVSLRVFGVKNGTRASHSSFSHQNGNPVGFIHSYLHLVVIGQYRSITATEKAIYLRQLT</sequence>
<organism evidence="1 2">
    <name type="scientific">Rubroshorea leprosula</name>
    <dbReference type="NCBI Taxonomy" id="152421"/>
    <lineage>
        <taxon>Eukaryota</taxon>
        <taxon>Viridiplantae</taxon>
        <taxon>Streptophyta</taxon>
        <taxon>Embryophyta</taxon>
        <taxon>Tracheophyta</taxon>
        <taxon>Spermatophyta</taxon>
        <taxon>Magnoliopsida</taxon>
        <taxon>eudicotyledons</taxon>
        <taxon>Gunneridae</taxon>
        <taxon>Pentapetalae</taxon>
        <taxon>rosids</taxon>
        <taxon>malvids</taxon>
        <taxon>Malvales</taxon>
        <taxon>Dipterocarpaceae</taxon>
        <taxon>Rubroshorea</taxon>
    </lineage>
</organism>
<proteinExistence type="predicted"/>
<gene>
    <name evidence="1" type="ORF">SLEP1_g56781</name>
</gene>
<dbReference type="EMBL" id="BPVZ01000335">
    <property type="protein sequence ID" value="GKV50065.1"/>
    <property type="molecule type" value="Genomic_DNA"/>
</dbReference>
<dbReference type="Proteomes" id="UP001054252">
    <property type="component" value="Unassembled WGS sequence"/>
</dbReference>